<organism evidence="1 2">
    <name type="scientific">Suillus plorans</name>
    <dbReference type="NCBI Taxonomy" id="116603"/>
    <lineage>
        <taxon>Eukaryota</taxon>
        <taxon>Fungi</taxon>
        <taxon>Dikarya</taxon>
        <taxon>Basidiomycota</taxon>
        <taxon>Agaricomycotina</taxon>
        <taxon>Agaricomycetes</taxon>
        <taxon>Agaricomycetidae</taxon>
        <taxon>Boletales</taxon>
        <taxon>Suillineae</taxon>
        <taxon>Suillaceae</taxon>
        <taxon>Suillus</taxon>
    </lineage>
</organism>
<comment type="caution">
    <text evidence="1">The sequence shown here is derived from an EMBL/GenBank/DDBJ whole genome shotgun (WGS) entry which is preliminary data.</text>
</comment>
<dbReference type="Proteomes" id="UP000719766">
    <property type="component" value="Unassembled WGS sequence"/>
</dbReference>
<keyword evidence="2" id="KW-1185">Reference proteome</keyword>
<evidence type="ECO:0000313" key="2">
    <source>
        <dbReference type="Proteomes" id="UP000719766"/>
    </source>
</evidence>
<proteinExistence type="predicted"/>
<dbReference type="GeneID" id="64595246"/>
<dbReference type="RefSeq" id="XP_041167317.1">
    <property type="nucleotide sequence ID" value="XM_041301482.1"/>
</dbReference>
<dbReference type="OrthoDB" id="10357381at2759"/>
<sequence length="124" mass="14436">MKFHLNQLDPSFAPGDEDTLDTKLWIKLPENGVLFKPGLMFTRTANAMIKNSHSTDFGHFCVCFINIDVRILISMHLRATWFADLKKSVTIFQFFQEKDLFWIQVSCNDHHCVDRNVTVDQETL</sequence>
<protein>
    <submittedName>
        <fullName evidence="1">Uncharacterized protein</fullName>
    </submittedName>
</protein>
<gene>
    <name evidence="1" type="ORF">HD556DRAFT_1324540</name>
</gene>
<evidence type="ECO:0000313" key="1">
    <source>
        <dbReference type="EMBL" id="KAG1806846.1"/>
    </source>
</evidence>
<feature type="non-terminal residue" evidence="1">
    <location>
        <position position="124"/>
    </location>
</feature>
<name>A0A9P7DZL2_9AGAM</name>
<reference evidence="1" key="1">
    <citation type="journal article" date="2020" name="New Phytol.">
        <title>Comparative genomics reveals dynamic genome evolution in host specialist ectomycorrhizal fungi.</title>
        <authorList>
            <person name="Lofgren L.A."/>
            <person name="Nguyen N.H."/>
            <person name="Vilgalys R."/>
            <person name="Ruytinx J."/>
            <person name="Liao H.L."/>
            <person name="Branco S."/>
            <person name="Kuo A."/>
            <person name="LaButti K."/>
            <person name="Lipzen A."/>
            <person name="Andreopoulos W."/>
            <person name="Pangilinan J."/>
            <person name="Riley R."/>
            <person name="Hundley H."/>
            <person name="Na H."/>
            <person name="Barry K."/>
            <person name="Grigoriev I.V."/>
            <person name="Stajich J.E."/>
            <person name="Kennedy P.G."/>
        </authorList>
    </citation>
    <scope>NUCLEOTIDE SEQUENCE</scope>
    <source>
        <strain evidence="1">S12</strain>
    </source>
</reference>
<accession>A0A9P7DZL2</accession>
<dbReference type="AlphaFoldDB" id="A0A9P7DZL2"/>
<dbReference type="EMBL" id="JABBWE010000002">
    <property type="protein sequence ID" value="KAG1806846.1"/>
    <property type="molecule type" value="Genomic_DNA"/>
</dbReference>